<dbReference type="InterPro" id="IPR024431">
    <property type="entry name" value="InsA_HTH_dom"/>
</dbReference>
<proteinExistence type="predicted"/>
<sequence>IIDMVMNGVGYRATARIMGVGLNTILRHFKVIGHYLNIKHYQ</sequence>
<accession>A0A328T9Q4</accession>
<comment type="caution">
    <text evidence="2">The sequence shown here is derived from an EMBL/GenBank/DDBJ whole genome shotgun (WGS) entry which is preliminary data.</text>
</comment>
<dbReference type="EMBL" id="LJAM02000973">
    <property type="protein sequence ID" value="RAP64400.1"/>
    <property type="molecule type" value="Genomic_DNA"/>
</dbReference>
<evidence type="ECO:0000313" key="3">
    <source>
        <dbReference type="Proteomes" id="UP000244334"/>
    </source>
</evidence>
<keyword evidence="3" id="KW-1185">Reference proteome</keyword>
<reference evidence="2" key="1">
    <citation type="submission" date="2018-04" db="EMBL/GenBank/DDBJ databases">
        <title>Genomes of the Obligate Erwinia dacicola and Facultative Enterobacter sp. OLF Endosymbionts of the Olive Fruit fly, Bactrocera oleae.</title>
        <authorList>
            <person name="Estes A.M."/>
            <person name="Hearn D.J."/>
            <person name="Agarwal S."/>
            <person name="Pierson E.A."/>
            <person name="Dunning-Hotopp J.C."/>
        </authorList>
    </citation>
    <scope>NUCLEOTIDE SEQUENCE [LARGE SCALE GENOMIC DNA]</scope>
    <source>
        <strain evidence="2">Oroville</strain>
    </source>
</reference>
<evidence type="ECO:0000259" key="1">
    <source>
        <dbReference type="Pfam" id="PF12759"/>
    </source>
</evidence>
<name>A0A328T9Q4_9GAMM</name>
<dbReference type="Pfam" id="PF12759">
    <property type="entry name" value="HTH_Tnp_IS1"/>
    <property type="match status" value="1"/>
</dbReference>
<feature type="non-terminal residue" evidence="2">
    <location>
        <position position="1"/>
    </location>
</feature>
<evidence type="ECO:0000313" key="2">
    <source>
        <dbReference type="EMBL" id="RAP64400.1"/>
    </source>
</evidence>
<gene>
    <name evidence="2" type="ORF">ACZ87_04031</name>
</gene>
<feature type="domain" description="Insertion element IS1 protein InsA helix-turn-helix" evidence="1">
    <location>
        <begin position="1"/>
        <end position="30"/>
    </location>
</feature>
<dbReference type="AlphaFoldDB" id="A0A328T9Q4"/>
<protein>
    <submittedName>
        <fullName evidence="2">InsA C-terminal domain protein</fullName>
    </submittedName>
</protein>
<dbReference type="Proteomes" id="UP000244334">
    <property type="component" value="Unassembled WGS sequence"/>
</dbReference>
<organism evidence="2 3">
    <name type="scientific">Candidatus Erwinia dacicola</name>
    <dbReference type="NCBI Taxonomy" id="252393"/>
    <lineage>
        <taxon>Bacteria</taxon>
        <taxon>Pseudomonadati</taxon>
        <taxon>Pseudomonadota</taxon>
        <taxon>Gammaproteobacteria</taxon>
        <taxon>Enterobacterales</taxon>
        <taxon>Erwiniaceae</taxon>
        <taxon>Erwinia</taxon>
    </lineage>
</organism>